<name>A0A843V464_COLES</name>
<evidence type="ECO:0000313" key="2">
    <source>
        <dbReference type="EMBL" id="MQL88474.1"/>
    </source>
</evidence>
<proteinExistence type="predicted"/>
<comment type="caution">
    <text evidence="2">The sequence shown here is derived from an EMBL/GenBank/DDBJ whole genome shotgun (WGS) entry which is preliminary data.</text>
</comment>
<protein>
    <submittedName>
        <fullName evidence="2">Uncharacterized protein</fullName>
    </submittedName>
</protein>
<dbReference type="Proteomes" id="UP000652761">
    <property type="component" value="Unassembled WGS sequence"/>
</dbReference>
<keyword evidence="3" id="KW-1185">Reference proteome</keyword>
<evidence type="ECO:0000313" key="3">
    <source>
        <dbReference type="Proteomes" id="UP000652761"/>
    </source>
</evidence>
<reference evidence="2" key="1">
    <citation type="submission" date="2017-07" db="EMBL/GenBank/DDBJ databases">
        <title>Taro Niue Genome Assembly and Annotation.</title>
        <authorList>
            <person name="Atibalentja N."/>
            <person name="Keating K."/>
            <person name="Fields C.J."/>
        </authorList>
    </citation>
    <scope>NUCLEOTIDE SEQUENCE</scope>
    <source>
        <strain evidence="2">Niue_2</strain>
        <tissue evidence="2">Leaf</tissue>
    </source>
</reference>
<feature type="region of interest" description="Disordered" evidence="1">
    <location>
        <begin position="84"/>
        <end position="103"/>
    </location>
</feature>
<feature type="compositionally biased region" description="Basic and acidic residues" evidence="1">
    <location>
        <begin position="130"/>
        <end position="148"/>
    </location>
</feature>
<dbReference type="AlphaFoldDB" id="A0A843V464"/>
<dbReference type="EMBL" id="NMUH01001060">
    <property type="protein sequence ID" value="MQL88474.1"/>
    <property type="molecule type" value="Genomic_DNA"/>
</dbReference>
<feature type="region of interest" description="Disordered" evidence="1">
    <location>
        <begin position="1"/>
        <end position="70"/>
    </location>
</feature>
<accession>A0A843V464</accession>
<feature type="region of interest" description="Disordered" evidence="1">
    <location>
        <begin position="127"/>
        <end position="148"/>
    </location>
</feature>
<gene>
    <name evidence="2" type="ORF">Taro_021028</name>
</gene>
<evidence type="ECO:0000256" key="1">
    <source>
        <dbReference type="SAM" id="MobiDB-lite"/>
    </source>
</evidence>
<dbReference type="OrthoDB" id="1750137at2759"/>
<sequence length="177" mass="20283">MVKKAQLLEGATDLTDRIKGRMVKKEQTSGSSSKPTNGKKRPLSITDGPSQERKLKVFTPSTPNKPRCKHCDKLGHTAEECWRKNEERRLRTRSKERKGLKQDDLTFYFVQNPRISLQREKVRAALLKSRRPDPSRSQKGRDRPDRRVMNATAQAVAVCPGSRQPGQFSRMQLDRLS</sequence>
<feature type="compositionally biased region" description="Basic and acidic residues" evidence="1">
    <location>
        <begin position="14"/>
        <end position="27"/>
    </location>
</feature>
<organism evidence="2 3">
    <name type="scientific">Colocasia esculenta</name>
    <name type="common">Wild taro</name>
    <name type="synonym">Arum esculentum</name>
    <dbReference type="NCBI Taxonomy" id="4460"/>
    <lineage>
        <taxon>Eukaryota</taxon>
        <taxon>Viridiplantae</taxon>
        <taxon>Streptophyta</taxon>
        <taxon>Embryophyta</taxon>
        <taxon>Tracheophyta</taxon>
        <taxon>Spermatophyta</taxon>
        <taxon>Magnoliopsida</taxon>
        <taxon>Liliopsida</taxon>
        <taxon>Araceae</taxon>
        <taxon>Aroideae</taxon>
        <taxon>Colocasieae</taxon>
        <taxon>Colocasia</taxon>
    </lineage>
</organism>